<sequence length="230" mass="26434">MSLPIHRIQLMSRILCTRITRTTPISKSVTANLFRKMSFKVTKTLTSNDGTNEKVAYGPSVWYTDKHLFTYGHELQLPEARLQNWYPSSFTDPKDTNTRFQTMEHYIMWRKAICFDDQETAKKILVASTPSEAQKLGRQVKNFDGKKWRETVPEVAETGNWLKFSQVAECREALLATGDRILAESNPADRNWGIGFRGDEAAGKENEWGTNLLGNAQMKVRDRLRKEENV</sequence>
<dbReference type="Proteomes" id="UP000310421">
    <property type="component" value="Unassembled WGS sequence"/>
</dbReference>
<name>A0A4S8ZJV9_AURPU</name>
<gene>
    <name evidence="2" type="ORF">D6D20_01488</name>
</gene>
<dbReference type="InterPro" id="IPR037238">
    <property type="entry name" value="YbiA-like_sf"/>
</dbReference>
<dbReference type="CDD" id="cd15457">
    <property type="entry name" value="NADAR"/>
    <property type="match status" value="1"/>
</dbReference>
<feature type="domain" description="NADAR" evidence="1">
    <location>
        <begin position="77"/>
        <end position="225"/>
    </location>
</feature>
<dbReference type="Gene3D" id="1.10.357.40">
    <property type="entry name" value="YbiA-like"/>
    <property type="match status" value="1"/>
</dbReference>
<proteinExistence type="predicted"/>
<evidence type="ECO:0000313" key="3">
    <source>
        <dbReference type="Proteomes" id="UP000310421"/>
    </source>
</evidence>
<evidence type="ECO:0000259" key="1">
    <source>
        <dbReference type="Pfam" id="PF08719"/>
    </source>
</evidence>
<organism evidence="2 3">
    <name type="scientific">Aureobasidium pullulans</name>
    <name type="common">Black yeast</name>
    <name type="synonym">Pullularia pullulans</name>
    <dbReference type="NCBI Taxonomy" id="5580"/>
    <lineage>
        <taxon>Eukaryota</taxon>
        <taxon>Fungi</taxon>
        <taxon>Dikarya</taxon>
        <taxon>Ascomycota</taxon>
        <taxon>Pezizomycotina</taxon>
        <taxon>Dothideomycetes</taxon>
        <taxon>Dothideomycetidae</taxon>
        <taxon>Dothideales</taxon>
        <taxon>Saccotheciaceae</taxon>
        <taxon>Aureobasidium</taxon>
    </lineage>
</organism>
<reference evidence="2 3" key="1">
    <citation type="submission" date="2018-10" db="EMBL/GenBank/DDBJ databases">
        <title>Fifty Aureobasidium pullulans genomes reveal a recombining polyextremotolerant generalist.</title>
        <authorList>
            <person name="Gostincar C."/>
            <person name="Turk M."/>
            <person name="Zajc J."/>
            <person name="Gunde-Cimerman N."/>
        </authorList>
    </citation>
    <scope>NUCLEOTIDE SEQUENCE [LARGE SCALE GENOMIC DNA]</scope>
    <source>
        <strain evidence="2 3">EXF-10751</strain>
    </source>
</reference>
<dbReference type="SUPFAM" id="SSF143990">
    <property type="entry name" value="YbiA-like"/>
    <property type="match status" value="1"/>
</dbReference>
<dbReference type="Pfam" id="PF08719">
    <property type="entry name" value="NADAR"/>
    <property type="match status" value="1"/>
</dbReference>
<dbReference type="NCBIfam" id="TIGR02464">
    <property type="entry name" value="ribofla_fusion"/>
    <property type="match status" value="1"/>
</dbReference>
<dbReference type="InterPro" id="IPR012816">
    <property type="entry name" value="NADAR"/>
</dbReference>
<dbReference type="AlphaFoldDB" id="A0A4S8ZJV9"/>
<evidence type="ECO:0000313" key="2">
    <source>
        <dbReference type="EMBL" id="THW66286.1"/>
    </source>
</evidence>
<comment type="caution">
    <text evidence="2">The sequence shown here is derived from an EMBL/GenBank/DDBJ whole genome shotgun (WGS) entry which is preliminary data.</text>
</comment>
<protein>
    <submittedName>
        <fullName evidence="2">DUF1768-domain-containing protein</fullName>
    </submittedName>
</protein>
<accession>A0A4S8ZJV9</accession>
<dbReference type="EMBL" id="QZAN01000008">
    <property type="protein sequence ID" value="THW66286.1"/>
    <property type="molecule type" value="Genomic_DNA"/>
</dbReference>